<dbReference type="AlphaFoldDB" id="A0A7C1SPJ2"/>
<organism evidence="1">
    <name type="scientific">candidate division CPR3 bacterium</name>
    <dbReference type="NCBI Taxonomy" id="2268181"/>
    <lineage>
        <taxon>Bacteria</taxon>
        <taxon>Bacteria division CPR3</taxon>
    </lineage>
</organism>
<gene>
    <name evidence="1" type="ORF">ENI13_00060</name>
</gene>
<protein>
    <submittedName>
        <fullName evidence="1">Uncharacterized protein</fullName>
    </submittedName>
</protein>
<proteinExistence type="predicted"/>
<name>A0A7C1SPJ2_UNCC3</name>
<dbReference type="Proteomes" id="UP000885695">
    <property type="component" value="Unassembled WGS sequence"/>
</dbReference>
<accession>A0A7C1SPJ2</accession>
<comment type="caution">
    <text evidence="1">The sequence shown here is derived from an EMBL/GenBank/DDBJ whole genome shotgun (WGS) entry which is preliminary data.</text>
</comment>
<reference evidence="1" key="1">
    <citation type="journal article" date="2020" name="mSystems">
        <title>Genome- and Community-Level Interaction Insights into Carbon Utilization and Element Cycling Functions of Hydrothermarchaeota in Hydrothermal Sediment.</title>
        <authorList>
            <person name="Zhou Z."/>
            <person name="Liu Y."/>
            <person name="Xu W."/>
            <person name="Pan J."/>
            <person name="Luo Z.H."/>
            <person name="Li M."/>
        </authorList>
    </citation>
    <scope>NUCLEOTIDE SEQUENCE [LARGE SCALE GENOMIC DNA]</scope>
    <source>
        <strain evidence="1">HyVt-369</strain>
    </source>
</reference>
<evidence type="ECO:0000313" key="1">
    <source>
        <dbReference type="EMBL" id="HEB13355.1"/>
    </source>
</evidence>
<sequence>MDKLETQQSKIKKLEIYKKSDIQEITKTVQVGLPSKALVIKTKVDLEEAKTSLETIKGYKKRLKDWKDVRIKPVNDVLRQLRDDIRPIEDMLTEAEGFVKGALLKYKQEQDELAEEKRKEIAEKVKSGEMSVEKAATDIQKVEQKTEGIKTRTDRVMVIVDPAKVPKKYWVIDEVSLRTDALAADKLGQEIAGVKVEDREITVN</sequence>
<dbReference type="EMBL" id="DRHL01000003">
    <property type="protein sequence ID" value="HEB13355.1"/>
    <property type="molecule type" value="Genomic_DNA"/>
</dbReference>